<feature type="transmembrane region" description="Helical" evidence="1">
    <location>
        <begin position="12"/>
        <end position="31"/>
    </location>
</feature>
<evidence type="ECO:0000313" key="2">
    <source>
        <dbReference type="EMBL" id="MFC0582123.1"/>
    </source>
</evidence>
<name>A0ABV6PBA3_9MICC</name>
<keyword evidence="1" id="KW-0472">Membrane</keyword>
<sequence>MEANRIIDRIVGPYWIAAIAIFLIWSFGWNAWHQSWIVWPIAGVLFGLLATTVGAIKRVERG</sequence>
<proteinExistence type="predicted"/>
<keyword evidence="3" id="KW-1185">Reference proteome</keyword>
<comment type="caution">
    <text evidence="2">The sequence shown here is derived from an EMBL/GenBank/DDBJ whole genome shotgun (WGS) entry which is preliminary data.</text>
</comment>
<accession>A0ABV6PBA3</accession>
<evidence type="ECO:0000313" key="3">
    <source>
        <dbReference type="Proteomes" id="UP001589862"/>
    </source>
</evidence>
<evidence type="ECO:0000256" key="1">
    <source>
        <dbReference type="SAM" id="Phobius"/>
    </source>
</evidence>
<feature type="transmembrane region" description="Helical" evidence="1">
    <location>
        <begin position="37"/>
        <end position="56"/>
    </location>
</feature>
<organism evidence="2 3">
    <name type="scientific">Micrococcoides hystricis</name>
    <dbReference type="NCBI Taxonomy" id="1572761"/>
    <lineage>
        <taxon>Bacteria</taxon>
        <taxon>Bacillati</taxon>
        <taxon>Actinomycetota</taxon>
        <taxon>Actinomycetes</taxon>
        <taxon>Micrococcales</taxon>
        <taxon>Micrococcaceae</taxon>
        <taxon>Micrococcoides</taxon>
    </lineage>
</organism>
<reference evidence="2 3" key="1">
    <citation type="submission" date="2024-09" db="EMBL/GenBank/DDBJ databases">
        <authorList>
            <person name="Sun Q."/>
            <person name="Mori K."/>
        </authorList>
    </citation>
    <scope>NUCLEOTIDE SEQUENCE [LARGE SCALE GENOMIC DNA]</scope>
    <source>
        <strain evidence="2 3">NCAIM B.02604</strain>
    </source>
</reference>
<protein>
    <recommendedName>
        <fullName evidence="4">DUF4175 domain-containing protein</fullName>
    </recommendedName>
</protein>
<dbReference type="EMBL" id="JBHLUB010000029">
    <property type="protein sequence ID" value="MFC0582123.1"/>
    <property type="molecule type" value="Genomic_DNA"/>
</dbReference>
<evidence type="ECO:0008006" key="4">
    <source>
        <dbReference type="Google" id="ProtNLM"/>
    </source>
</evidence>
<keyword evidence="1" id="KW-1133">Transmembrane helix</keyword>
<dbReference type="Proteomes" id="UP001589862">
    <property type="component" value="Unassembled WGS sequence"/>
</dbReference>
<gene>
    <name evidence="2" type="ORF">ACFFFR_06975</name>
</gene>
<keyword evidence="1" id="KW-0812">Transmembrane</keyword>